<evidence type="ECO:0000313" key="2">
    <source>
        <dbReference type="Proteomes" id="UP000095287"/>
    </source>
</evidence>
<keyword evidence="2" id="KW-1185">Reference proteome</keyword>
<dbReference type="WBParaSite" id="L893_g19567.t1">
    <property type="protein sequence ID" value="L893_g19567.t1"/>
    <property type="gene ID" value="L893_g19567"/>
</dbReference>
<name>A0A1I7YU89_9BILA</name>
<reference evidence="3" key="1">
    <citation type="submission" date="2016-11" db="UniProtKB">
        <authorList>
            <consortium name="WormBaseParasite"/>
        </authorList>
    </citation>
    <scope>IDENTIFICATION</scope>
</reference>
<sequence>MSVLSTTVIVVKVMHNPRLTINHTNARTMIVLRLLLLCLIVSATTASLYSGPFGLAETRQVDSANGDLIQQRLSKLWQNKQLEDIKEKLRLGDSNQEAIFRSLFS</sequence>
<dbReference type="AlphaFoldDB" id="A0A1I7YU89"/>
<evidence type="ECO:0000256" key="1">
    <source>
        <dbReference type="SAM" id="Phobius"/>
    </source>
</evidence>
<protein>
    <submittedName>
        <fullName evidence="3">RxLR effector protein</fullName>
    </submittedName>
</protein>
<keyword evidence="1" id="KW-1133">Transmembrane helix</keyword>
<keyword evidence="1" id="KW-0812">Transmembrane</keyword>
<proteinExistence type="predicted"/>
<organism evidence="2 3">
    <name type="scientific">Steinernema glaseri</name>
    <dbReference type="NCBI Taxonomy" id="37863"/>
    <lineage>
        <taxon>Eukaryota</taxon>
        <taxon>Metazoa</taxon>
        <taxon>Ecdysozoa</taxon>
        <taxon>Nematoda</taxon>
        <taxon>Chromadorea</taxon>
        <taxon>Rhabditida</taxon>
        <taxon>Tylenchina</taxon>
        <taxon>Panagrolaimomorpha</taxon>
        <taxon>Strongyloidoidea</taxon>
        <taxon>Steinernematidae</taxon>
        <taxon>Steinernema</taxon>
    </lineage>
</organism>
<keyword evidence="1" id="KW-0472">Membrane</keyword>
<accession>A0A1I7YU89</accession>
<evidence type="ECO:0000313" key="3">
    <source>
        <dbReference type="WBParaSite" id="L893_g19567.t1"/>
    </source>
</evidence>
<dbReference type="Proteomes" id="UP000095287">
    <property type="component" value="Unplaced"/>
</dbReference>
<feature type="transmembrane region" description="Helical" evidence="1">
    <location>
        <begin position="30"/>
        <end position="49"/>
    </location>
</feature>